<evidence type="ECO:0000313" key="3">
    <source>
        <dbReference type="EMBL" id="SUZ12651.1"/>
    </source>
</evidence>
<feature type="region of interest" description="Disordered" evidence="1">
    <location>
        <begin position="178"/>
        <end position="281"/>
    </location>
</feature>
<dbReference type="GO" id="GO:0003729">
    <property type="term" value="F:mRNA binding"/>
    <property type="evidence" value="ECO:0007669"/>
    <property type="project" value="InterPro"/>
</dbReference>
<evidence type="ECO:0000313" key="4">
    <source>
        <dbReference type="Proteomes" id="UP000053110"/>
    </source>
</evidence>
<dbReference type="GO" id="GO:0000340">
    <property type="term" value="F:RNA 7-methylguanosine cap binding"/>
    <property type="evidence" value="ECO:0007669"/>
    <property type="project" value="InterPro"/>
</dbReference>
<dbReference type="OrthoDB" id="422106at2759"/>
<dbReference type="Pfam" id="PF10309">
    <property type="entry name" value="NCBP3"/>
    <property type="match status" value="1"/>
</dbReference>
<evidence type="ECO:0000313" key="2">
    <source>
        <dbReference type="EMBL" id="EPQ62683.1"/>
    </source>
</evidence>
<feature type="compositionally biased region" description="Basic and acidic residues" evidence="1">
    <location>
        <begin position="178"/>
        <end position="187"/>
    </location>
</feature>
<dbReference type="EMBL" id="KE375167">
    <property type="protein sequence ID" value="EPQ62683.1"/>
    <property type="molecule type" value="Genomic_DNA"/>
</dbReference>
<evidence type="ECO:0000256" key="1">
    <source>
        <dbReference type="SAM" id="MobiDB-lite"/>
    </source>
</evidence>
<reference evidence="2" key="2">
    <citation type="submission" date="2013-01" db="EMBL/GenBank/DDBJ databases">
        <title>The wheat powdery mildew genome reveals unique evolution of an obligate biotroph.</title>
        <authorList>
            <person name="Oberhaensli S."/>
            <person name="Wicker T."/>
            <person name="Keller B."/>
        </authorList>
    </citation>
    <scope>NUCLEOTIDE SEQUENCE</scope>
    <source>
        <strain evidence="2">96224</strain>
    </source>
</reference>
<dbReference type="AlphaFoldDB" id="A0A061HIZ6"/>
<dbReference type="HOGENOM" id="CLU_030082_0_0_1"/>
<reference evidence="3" key="3">
    <citation type="submission" date="2018-07" db="EMBL/GenBank/DDBJ databases">
        <authorList>
            <person name="Quirk P.G."/>
            <person name="Krulwich T.A."/>
        </authorList>
    </citation>
    <scope>NUCLEOTIDE SEQUENCE</scope>
    <source>
        <strain evidence="3">96224</strain>
    </source>
</reference>
<reference evidence="4" key="1">
    <citation type="journal article" date="2013" name="Nat. Genet.">
        <title>The wheat powdery mildew genome shows the unique evolution of an obligate biotroph.</title>
        <authorList>
            <person name="Wicker T."/>
            <person name="Oberhaensli S."/>
            <person name="Parlange F."/>
            <person name="Buchmann J.P."/>
            <person name="Shatalina M."/>
            <person name="Roffler S."/>
            <person name="Ben-David R."/>
            <person name="Dolezel J."/>
            <person name="Simkova H."/>
            <person name="Schulze-Lefert P."/>
            <person name="Spanu P.D."/>
            <person name="Bruggmann R."/>
            <person name="Amselem J."/>
            <person name="Quesneville H."/>
            <person name="Ver Loren van Themaat E."/>
            <person name="Paape T."/>
            <person name="Shimizu K.K."/>
            <person name="Keller B."/>
        </authorList>
    </citation>
    <scope>NUCLEOTIDE SEQUENCE [LARGE SCALE GENOMIC DNA]</scope>
    <source>
        <strain evidence="4">96224</strain>
    </source>
</reference>
<dbReference type="PANTHER" id="PTHR16291:SF0">
    <property type="entry name" value="NUCLEAR CAP-BINDING PROTEIN SUBUNIT 3"/>
    <property type="match status" value="1"/>
</dbReference>
<dbReference type="GO" id="GO:0005634">
    <property type="term" value="C:nucleus"/>
    <property type="evidence" value="ECO:0007669"/>
    <property type="project" value="TreeGrafter"/>
</dbReference>
<dbReference type="PANTHER" id="PTHR16291">
    <property type="entry name" value="NUCLEAR CAP-BINDING PROTEIN SUBUNIT 3"/>
    <property type="match status" value="1"/>
</dbReference>
<dbReference type="InterPro" id="IPR019416">
    <property type="entry name" value="NCBP3"/>
</dbReference>
<accession>A0A061HIZ6</accession>
<organism evidence="3">
    <name type="scientific">Blumeria graminis f. sp. tritici 96224</name>
    <dbReference type="NCBI Taxonomy" id="1268274"/>
    <lineage>
        <taxon>Eukaryota</taxon>
        <taxon>Fungi</taxon>
        <taxon>Dikarya</taxon>
        <taxon>Ascomycota</taxon>
        <taxon>Pezizomycotina</taxon>
        <taxon>Leotiomycetes</taxon>
        <taxon>Erysiphales</taxon>
        <taxon>Erysiphaceae</taxon>
        <taxon>Blumeria</taxon>
    </lineage>
</organism>
<proteinExistence type="predicted"/>
<name>A0A061HIZ6_BLUGR</name>
<protein>
    <submittedName>
        <fullName evidence="3">Bgt-996</fullName>
    </submittedName>
</protein>
<sequence>MDDHLDIDMDLDLDCSEHVVFSELALAANPPDTSNSTAAEPILSHPNDTSDPKFMQPLPHKVHLRGLENLSTADIETFAHEHFPQYQPSQIEWIDDTSANLVYPSASVGLEALGSFTSLSLSDIEKLATLQTIPTKPCHHSPPSILHARLAVFGDRKQSGARERSRFYLLHPEYDPAERRKRDDVRDRNRHSDRHSVDRRQRSNRRRRDHSLSSSETHPRNPGGKSSKELFPDRSGSDYRRLRQRSASPVRDVGPSQIAESSSSLLVRRGRDDKGTRSPAARELFPQKCFPQRSGAFDETDESIGFQSRDMAVASLNEIVDSQTDAGLASSVSRKLDGEMSRTKMQRSGTVAGNPSFEFAIKGAASGVRVKELFPDALGTNSGKELFAQILDGRGQRRKTAKDLFC</sequence>
<dbReference type="Proteomes" id="UP000053110">
    <property type="component" value="Unassembled WGS sequence"/>
</dbReference>
<dbReference type="EMBL" id="UIGY01000197">
    <property type="protein sequence ID" value="SUZ12651.1"/>
    <property type="molecule type" value="Genomic_DNA"/>
</dbReference>
<feature type="compositionally biased region" description="Basic and acidic residues" evidence="1">
    <location>
        <begin position="226"/>
        <end position="241"/>
    </location>
</feature>
<gene>
    <name evidence="2" type="ORF">BGT96224_996</name>
    <name evidence="3" type="ORF">BGT96224V2_LOCUS5824</name>
</gene>